<evidence type="ECO:0008006" key="3">
    <source>
        <dbReference type="Google" id="ProtNLM"/>
    </source>
</evidence>
<dbReference type="Gene3D" id="2.60.40.1930">
    <property type="match status" value="1"/>
</dbReference>
<proteinExistence type="predicted"/>
<dbReference type="EMBL" id="LN890280">
    <property type="protein sequence ID" value="CUR51368.1"/>
    <property type="molecule type" value="Genomic_DNA"/>
</dbReference>
<reference evidence="2" key="1">
    <citation type="submission" date="2015-10" db="EMBL/GenBank/DDBJ databases">
        <authorList>
            <person name="Lehtovirta-Morley L.E."/>
            <person name="Vieille C."/>
        </authorList>
    </citation>
    <scope>NUCLEOTIDE SEQUENCE [LARGE SCALE GENOMIC DNA]</scope>
</reference>
<keyword evidence="2" id="KW-1185">Reference proteome</keyword>
<protein>
    <recommendedName>
        <fullName evidence="3">Macroglobulin domain-containing protein</fullName>
    </recommendedName>
</protein>
<dbReference type="AlphaFoldDB" id="A0A128A207"/>
<dbReference type="Proteomes" id="UP000196239">
    <property type="component" value="Chromosome 1"/>
</dbReference>
<gene>
    <name evidence="1" type="ORF">NDEV_0603</name>
</gene>
<organism evidence="1 2">
    <name type="scientific">Nitrosotalea devaniterrae</name>
    <dbReference type="NCBI Taxonomy" id="1078905"/>
    <lineage>
        <taxon>Archaea</taxon>
        <taxon>Nitrososphaerota</taxon>
        <taxon>Nitrososphaeria</taxon>
        <taxon>Nitrosotaleales</taxon>
        <taxon>Nitrosotaleaceae</taxon>
        <taxon>Nitrosotalea</taxon>
    </lineage>
</organism>
<accession>A0A128A207</accession>
<sequence length="595" mass="64444">MSIQYISIMKNGYFLIITIVFMVSIISNSAHAQTSPISLSMQKDMYYPNDVVVINGTSTSNQLVTVEIKNPFDKSVFEKSLLPSAKGTFSITYVVDSYPTKGTYVVIATQNSETNASYFGVYTKPAIRLEASMDKINYENADKANITIFDLAESMIDIKILDNSQMQQFEDKITTAHDGHAVYPLNITSYPVGVYSILVTSSTGQVKLGFSVGLVPTGAQISVNTEKNTYSLGDSILVLGTVNANSLVHILLTDSNGTLVKSIQTYSDNTGHFTIPDLKIPTNAVPGNWQIVASSGVNHQSLSILVVRSVYGVSDNPVIHAYGPGGPGVPIHIDTPLQQSLRGIASKDVQCKEGLQLAIKSKDNSPACVSDTIIGRLVRQSWWAWNDKVGDTIVNTSDKRDFDKSCGISEIMSSIIGTSGFVKDTLPHDGITFPGMNLTEPAGAGIQFAIKPNSTAQITFAYDFNPYPGSNCKVTTKDAMTYINMARSNALISNTTGSNTPISDFPSSPDIFEVDKTKIRTDLPLLGDSGDVQVKLINAEDLNDHVVKVTYQITSKLTSQMGKSYLLNFWWHSAVGVTVGNDLYNGTAFSGPRFG</sequence>
<dbReference type="KEGG" id="ndv:NDEV_0603"/>
<evidence type="ECO:0000313" key="1">
    <source>
        <dbReference type="EMBL" id="CUR51368.1"/>
    </source>
</evidence>
<evidence type="ECO:0000313" key="2">
    <source>
        <dbReference type="Proteomes" id="UP000196239"/>
    </source>
</evidence>
<name>A0A128A207_9ARCH</name>